<comment type="caution">
    <text evidence="1">The sequence shown here is derived from an EMBL/GenBank/DDBJ whole genome shotgun (WGS) entry which is preliminary data.</text>
</comment>
<name>A0A1J5S7A0_9ZZZZ</name>
<organism evidence="1">
    <name type="scientific">mine drainage metagenome</name>
    <dbReference type="NCBI Taxonomy" id="410659"/>
    <lineage>
        <taxon>unclassified sequences</taxon>
        <taxon>metagenomes</taxon>
        <taxon>ecological metagenomes</taxon>
    </lineage>
</organism>
<protein>
    <submittedName>
        <fullName evidence="1">Uncharacterized protein</fullName>
    </submittedName>
</protein>
<proteinExistence type="predicted"/>
<accession>A0A1J5S7A0</accession>
<gene>
    <name evidence="1" type="ORF">GALL_217940</name>
</gene>
<reference evidence="1" key="1">
    <citation type="submission" date="2016-10" db="EMBL/GenBank/DDBJ databases">
        <title>Sequence of Gallionella enrichment culture.</title>
        <authorList>
            <person name="Poehlein A."/>
            <person name="Muehling M."/>
            <person name="Daniel R."/>
        </authorList>
    </citation>
    <scope>NUCLEOTIDE SEQUENCE</scope>
</reference>
<dbReference type="AlphaFoldDB" id="A0A1J5S7A0"/>
<evidence type="ECO:0000313" key="1">
    <source>
        <dbReference type="EMBL" id="OIQ96165.1"/>
    </source>
</evidence>
<dbReference type="EMBL" id="MLJW01000153">
    <property type="protein sequence ID" value="OIQ96165.1"/>
    <property type="molecule type" value="Genomic_DNA"/>
</dbReference>
<sequence>MKDMRRLTHWTYWLFMRMLTLQLDQVAHLIEQHGRKRETYRNAPLSEAGQGTMR</sequence>